<name>A0AA45HIV7_9BACT</name>
<feature type="transmembrane region" description="Helical" evidence="1">
    <location>
        <begin position="32"/>
        <end position="52"/>
    </location>
</feature>
<keyword evidence="1" id="KW-1133">Transmembrane helix</keyword>
<feature type="transmembrane region" description="Helical" evidence="1">
    <location>
        <begin position="7"/>
        <end position="26"/>
    </location>
</feature>
<dbReference type="Proteomes" id="UP000245921">
    <property type="component" value="Unassembled WGS sequence"/>
</dbReference>
<accession>A0AA45HIV7</accession>
<dbReference type="RefSeq" id="WP_109604545.1">
    <property type="nucleotide sequence ID" value="NZ_QGGI01000006.1"/>
</dbReference>
<proteinExistence type="predicted"/>
<feature type="transmembrane region" description="Helical" evidence="1">
    <location>
        <begin position="81"/>
        <end position="99"/>
    </location>
</feature>
<evidence type="ECO:0000256" key="1">
    <source>
        <dbReference type="SAM" id="Phobius"/>
    </source>
</evidence>
<organism evidence="2 3">
    <name type="scientific">Oceanotoga teriensis</name>
    <dbReference type="NCBI Taxonomy" id="515440"/>
    <lineage>
        <taxon>Bacteria</taxon>
        <taxon>Thermotogati</taxon>
        <taxon>Thermotogota</taxon>
        <taxon>Thermotogae</taxon>
        <taxon>Petrotogales</taxon>
        <taxon>Petrotogaceae</taxon>
        <taxon>Oceanotoga</taxon>
    </lineage>
</organism>
<dbReference type="EMBL" id="QGGI01000006">
    <property type="protein sequence ID" value="PWJ95299.1"/>
    <property type="molecule type" value="Genomic_DNA"/>
</dbReference>
<dbReference type="NCBIfam" id="TIGR02185">
    <property type="entry name" value="Trep_Strep"/>
    <property type="match status" value="1"/>
</dbReference>
<dbReference type="Pfam" id="PF09605">
    <property type="entry name" value="Trep_Strep"/>
    <property type="match status" value="1"/>
</dbReference>
<feature type="transmembrane region" description="Helical" evidence="1">
    <location>
        <begin position="59"/>
        <end position="75"/>
    </location>
</feature>
<keyword evidence="1" id="KW-0812">Transmembrane</keyword>
<sequence length="192" mass="21471">MKGKDLITIGIFSAIYFVINFTFMLLSGFSPYIWILMPGLIAIFTGIPYMIMISKVQKFGAIFIMGLITGLLYFITGQFTIVILITFIISCGIAELIRYISKYKNFKGNMFSFVFFSLGMIGSPLPIWLFKEDFLAQISSQGMPEEYVSTLNSIASNGMLAVLFIAPILGAFIGAWITKKLFNKHFKKAGIV</sequence>
<dbReference type="AlphaFoldDB" id="A0AA45HIV7"/>
<protein>
    <submittedName>
        <fullName evidence="2">Energy-coupling factor transport system substrate-specific component</fullName>
    </submittedName>
</protein>
<evidence type="ECO:0000313" key="2">
    <source>
        <dbReference type="EMBL" id="PWJ95299.1"/>
    </source>
</evidence>
<keyword evidence="3" id="KW-1185">Reference proteome</keyword>
<feature type="transmembrane region" description="Helical" evidence="1">
    <location>
        <begin position="158"/>
        <end position="178"/>
    </location>
</feature>
<reference evidence="2 3" key="1">
    <citation type="submission" date="2018-05" db="EMBL/GenBank/DDBJ databases">
        <title>Genomic Encyclopedia of Type Strains, Phase IV (KMG-IV): sequencing the most valuable type-strain genomes for metagenomic binning, comparative biology and taxonomic classification.</title>
        <authorList>
            <person name="Goeker M."/>
        </authorList>
    </citation>
    <scope>NUCLEOTIDE SEQUENCE [LARGE SCALE GENOMIC DNA]</scope>
    <source>
        <strain evidence="2 3">DSM 24906</strain>
    </source>
</reference>
<gene>
    <name evidence="2" type="ORF">C7380_106107</name>
</gene>
<keyword evidence="1" id="KW-0472">Membrane</keyword>
<dbReference type="InterPro" id="IPR011733">
    <property type="entry name" value="CHP02185_IM"/>
</dbReference>
<feature type="transmembrane region" description="Helical" evidence="1">
    <location>
        <begin position="111"/>
        <end position="130"/>
    </location>
</feature>
<evidence type="ECO:0000313" key="3">
    <source>
        <dbReference type="Proteomes" id="UP000245921"/>
    </source>
</evidence>
<comment type="caution">
    <text evidence="2">The sequence shown here is derived from an EMBL/GenBank/DDBJ whole genome shotgun (WGS) entry which is preliminary data.</text>
</comment>